<name>A0A380ZKX0_9BACE</name>
<protein>
    <submittedName>
        <fullName evidence="1">Starch-binding associating with outer membrane</fullName>
    </submittedName>
</protein>
<dbReference type="Pfam" id="PF12741">
    <property type="entry name" value="SusD-like"/>
    <property type="match status" value="1"/>
</dbReference>
<dbReference type="InterPro" id="IPR011990">
    <property type="entry name" value="TPR-like_helical_dom_sf"/>
</dbReference>
<evidence type="ECO:0000313" key="1">
    <source>
        <dbReference type="EMBL" id="SUV47241.1"/>
    </source>
</evidence>
<dbReference type="Proteomes" id="UP000254424">
    <property type="component" value="Unassembled WGS sequence"/>
</dbReference>
<dbReference type="EMBL" id="UFSX01000005">
    <property type="protein sequence ID" value="SUV47241.1"/>
    <property type="molecule type" value="Genomic_DNA"/>
</dbReference>
<reference evidence="1 2" key="1">
    <citation type="submission" date="2018-06" db="EMBL/GenBank/DDBJ databases">
        <authorList>
            <consortium name="Pathogen Informatics"/>
            <person name="Doyle S."/>
        </authorList>
    </citation>
    <scope>NUCLEOTIDE SEQUENCE [LARGE SCALE GENOMIC DNA]</scope>
    <source>
        <strain evidence="1 2">NCTC11155</strain>
    </source>
</reference>
<dbReference type="InterPro" id="IPR024302">
    <property type="entry name" value="SusD-like"/>
</dbReference>
<evidence type="ECO:0000313" key="2">
    <source>
        <dbReference type="Proteomes" id="UP000254424"/>
    </source>
</evidence>
<dbReference type="Gene3D" id="1.25.40.390">
    <property type="match status" value="1"/>
</dbReference>
<proteinExistence type="predicted"/>
<sequence>MKLRFLNDDAAAKIAYEAAITADFAARDMAGQETAMFGTGGAVAWGNATSNEDKLELIYMQKWVALFYMDHIEAWSEIRRTDCPKLSSHTAEEYPRTLCFILRVN</sequence>
<organism evidence="1 2">
    <name type="scientific">Bacteroides eggerthii</name>
    <dbReference type="NCBI Taxonomy" id="28111"/>
    <lineage>
        <taxon>Bacteria</taxon>
        <taxon>Pseudomonadati</taxon>
        <taxon>Bacteroidota</taxon>
        <taxon>Bacteroidia</taxon>
        <taxon>Bacteroidales</taxon>
        <taxon>Bacteroidaceae</taxon>
        <taxon>Bacteroides</taxon>
    </lineage>
</organism>
<accession>A0A380ZKX0</accession>
<dbReference type="SUPFAM" id="SSF48452">
    <property type="entry name" value="TPR-like"/>
    <property type="match status" value="1"/>
</dbReference>
<gene>
    <name evidence="1" type="ORF">NCTC11155_03706</name>
</gene>
<dbReference type="AlphaFoldDB" id="A0A380ZKX0"/>